<feature type="domain" description="Amidohydrolase-related" evidence="4">
    <location>
        <begin position="1"/>
        <end position="352"/>
    </location>
</feature>
<accession>A0A0D2K1L6</accession>
<dbReference type="GO" id="GO:0046872">
    <property type="term" value="F:metal ion binding"/>
    <property type="evidence" value="ECO:0007669"/>
    <property type="project" value="UniProtKB-KW"/>
</dbReference>
<keyword evidence="6" id="KW-1185">Reference proteome</keyword>
<proteinExistence type="predicted"/>
<evidence type="ECO:0000256" key="1">
    <source>
        <dbReference type="ARBA" id="ARBA00022723"/>
    </source>
</evidence>
<dbReference type="InterPro" id="IPR050287">
    <property type="entry name" value="MTA/SAH_deaminase"/>
</dbReference>
<dbReference type="PANTHER" id="PTHR43794:SF11">
    <property type="entry name" value="AMIDOHYDROLASE-RELATED DOMAIN-CONTAINING PROTEIN"/>
    <property type="match status" value="1"/>
</dbReference>
<evidence type="ECO:0000259" key="4">
    <source>
        <dbReference type="Pfam" id="PF01979"/>
    </source>
</evidence>
<keyword evidence="2" id="KW-0378">Hydrolase</keyword>
<dbReference type="SUPFAM" id="SSF51338">
    <property type="entry name" value="Composite domain of metallo-dependent hydrolases"/>
    <property type="match status" value="1"/>
</dbReference>
<gene>
    <name evidence="5" type="ORF">X474_02265</name>
</gene>
<name>A0A0D2K1L6_9BACT</name>
<dbReference type="FunCoup" id="A0A0D2K1L6">
    <property type="interactions" value="409"/>
</dbReference>
<dbReference type="AlphaFoldDB" id="A0A0D2K1L6"/>
<dbReference type="InterPro" id="IPR011059">
    <property type="entry name" value="Metal-dep_hydrolase_composite"/>
</dbReference>
<reference evidence="5 6" key="1">
    <citation type="submission" date="2013-11" db="EMBL/GenBank/DDBJ databases">
        <title>Metagenomic analysis of a methanogenic consortium involved in long chain n-alkane degradation.</title>
        <authorList>
            <person name="Davidova I.A."/>
            <person name="Callaghan A.V."/>
            <person name="Wawrik B."/>
            <person name="Pruitt S."/>
            <person name="Marks C."/>
            <person name="Duncan K.E."/>
            <person name="Suflita J.M."/>
        </authorList>
    </citation>
    <scope>NUCLEOTIDE SEQUENCE [LARGE SCALE GENOMIC DNA]</scope>
    <source>
        <strain evidence="5 6">SPR</strain>
    </source>
</reference>
<dbReference type="SUPFAM" id="SSF51556">
    <property type="entry name" value="Metallo-dependent hydrolases"/>
    <property type="match status" value="1"/>
</dbReference>
<comment type="caution">
    <text evidence="5">The sequence shown here is derived from an EMBL/GenBank/DDBJ whole genome shotgun (WGS) entry which is preliminary data.</text>
</comment>
<dbReference type="Gene3D" id="2.30.40.10">
    <property type="entry name" value="Urease, subunit C, domain 1"/>
    <property type="match status" value="1"/>
</dbReference>
<evidence type="ECO:0000256" key="2">
    <source>
        <dbReference type="ARBA" id="ARBA00022801"/>
    </source>
</evidence>
<dbReference type="Pfam" id="PF01979">
    <property type="entry name" value="Amidohydro_1"/>
    <property type="match status" value="1"/>
</dbReference>
<dbReference type="FunFam" id="3.20.20.140:FF:000014">
    <property type="entry name" value="5-methylthioadenosine/S-adenosylhomocysteine deaminase"/>
    <property type="match status" value="1"/>
</dbReference>
<dbReference type="Proteomes" id="UP000032233">
    <property type="component" value="Unassembled WGS sequence"/>
</dbReference>
<organism evidence="5 6">
    <name type="scientific">Dethiosulfatarculus sandiegensis</name>
    <dbReference type="NCBI Taxonomy" id="1429043"/>
    <lineage>
        <taxon>Bacteria</taxon>
        <taxon>Pseudomonadati</taxon>
        <taxon>Thermodesulfobacteriota</taxon>
        <taxon>Desulfarculia</taxon>
        <taxon>Desulfarculales</taxon>
        <taxon>Desulfarculaceae</taxon>
        <taxon>Dethiosulfatarculus</taxon>
    </lineage>
</organism>
<keyword evidence="1" id="KW-0479">Metal-binding</keyword>
<dbReference type="STRING" id="1429043.X474_02265"/>
<evidence type="ECO:0000313" key="6">
    <source>
        <dbReference type="Proteomes" id="UP000032233"/>
    </source>
</evidence>
<dbReference type="InParanoid" id="A0A0D2K1L6"/>
<evidence type="ECO:0000256" key="3">
    <source>
        <dbReference type="ARBA" id="ARBA00022833"/>
    </source>
</evidence>
<dbReference type="InterPro" id="IPR032466">
    <property type="entry name" value="Metal_Hydrolase"/>
</dbReference>
<dbReference type="PANTHER" id="PTHR43794">
    <property type="entry name" value="AMINOHYDROLASE SSNA-RELATED"/>
    <property type="match status" value="1"/>
</dbReference>
<evidence type="ECO:0000313" key="5">
    <source>
        <dbReference type="EMBL" id="KIX15555.1"/>
    </source>
</evidence>
<protein>
    <submittedName>
        <fullName evidence="5">S-adenosylhomocysteine deaminase</fullName>
    </submittedName>
</protein>
<dbReference type="EMBL" id="AZAC01000002">
    <property type="protein sequence ID" value="KIX15555.1"/>
    <property type="molecule type" value="Genomic_DNA"/>
</dbReference>
<dbReference type="GO" id="GO:0019239">
    <property type="term" value="F:deaminase activity"/>
    <property type="evidence" value="ECO:0007669"/>
    <property type="project" value="UniProtKB-ARBA"/>
</dbReference>
<dbReference type="InterPro" id="IPR006680">
    <property type="entry name" value="Amidohydro-rel"/>
</dbReference>
<dbReference type="GO" id="GO:0016814">
    <property type="term" value="F:hydrolase activity, acting on carbon-nitrogen (but not peptide) bonds, in cyclic amidines"/>
    <property type="evidence" value="ECO:0007669"/>
    <property type="project" value="UniProtKB-ARBA"/>
</dbReference>
<dbReference type="CDD" id="cd01298">
    <property type="entry name" value="ATZ_TRZ_like"/>
    <property type="match status" value="1"/>
</dbReference>
<sequence length="380" mass="40544">MIMPGLVNGHCHGPMVLFRGLSDDLPLEKWLFEVMFPAEAKWITDETTHLGTLLAASEMLLAGVTCVQDSYFCMNGVARAYQEAGMRAVLGHAVIDFPAPGISDPSRKIKIVGDYVRAWQGVDPLITPALFAHSIYTCSPETLEAAAGLAQDAGCLWFTHLSETRAEVEQVREKYHLSPVRHLEKLGLLKSLSLGAHGVWLDKGELELLAENQVALVHCPESNLKLASGQARVGDWLSCGITAGLGTDGAASNNDLDMIGEIGTAARLAKLTHADPAALSAAQACGMAMNGSARAMGLGEVCGSLLPGYAADLVILDHKAPHLTPSHDPASTLAYQARRSDVRQVLVNGRQVVKDGEILTVDLPEVMAKVREMAQKVAKG</sequence>
<dbReference type="Gene3D" id="3.20.20.140">
    <property type="entry name" value="Metal-dependent hydrolases"/>
    <property type="match status" value="1"/>
</dbReference>
<keyword evidence="3" id="KW-0862">Zinc</keyword>